<evidence type="ECO:0000256" key="1">
    <source>
        <dbReference type="SAM" id="MobiDB-lite"/>
    </source>
</evidence>
<dbReference type="EMBL" id="JARKIB010000031">
    <property type="protein sequence ID" value="KAJ7762933.1"/>
    <property type="molecule type" value="Genomic_DNA"/>
</dbReference>
<comment type="caution">
    <text evidence="2">The sequence shown here is derived from an EMBL/GenBank/DDBJ whole genome shotgun (WGS) entry which is preliminary data.</text>
</comment>
<dbReference type="AlphaFoldDB" id="A0AAD7NHY4"/>
<evidence type="ECO:0000313" key="2">
    <source>
        <dbReference type="EMBL" id="KAJ7762933.1"/>
    </source>
</evidence>
<name>A0AAD7NHY4_9AGAR</name>
<proteinExistence type="predicted"/>
<protein>
    <submittedName>
        <fullName evidence="2">Uncharacterized protein</fullName>
    </submittedName>
</protein>
<feature type="region of interest" description="Disordered" evidence="1">
    <location>
        <begin position="1"/>
        <end position="64"/>
    </location>
</feature>
<keyword evidence="3" id="KW-1185">Reference proteome</keyword>
<reference evidence="2" key="1">
    <citation type="submission" date="2023-03" db="EMBL/GenBank/DDBJ databases">
        <title>Massive genome expansion in bonnet fungi (Mycena s.s.) driven by repeated elements and novel gene families across ecological guilds.</title>
        <authorList>
            <consortium name="Lawrence Berkeley National Laboratory"/>
            <person name="Harder C.B."/>
            <person name="Miyauchi S."/>
            <person name="Viragh M."/>
            <person name="Kuo A."/>
            <person name="Thoen E."/>
            <person name="Andreopoulos B."/>
            <person name="Lu D."/>
            <person name="Skrede I."/>
            <person name="Drula E."/>
            <person name="Henrissat B."/>
            <person name="Morin E."/>
            <person name="Kohler A."/>
            <person name="Barry K."/>
            <person name="LaButti K."/>
            <person name="Morin E."/>
            <person name="Salamov A."/>
            <person name="Lipzen A."/>
            <person name="Mereny Z."/>
            <person name="Hegedus B."/>
            <person name="Baldrian P."/>
            <person name="Stursova M."/>
            <person name="Weitz H."/>
            <person name="Taylor A."/>
            <person name="Grigoriev I.V."/>
            <person name="Nagy L.G."/>
            <person name="Martin F."/>
            <person name="Kauserud H."/>
        </authorList>
    </citation>
    <scope>NUCLEOTIDE SEQUENCE</scope>
    <source>
        <strain evidence="2">CBHHK182m</strain>
    </source>
</reference>
<accession>A0AAD7NHY4</accession>
<feature type="compositionally biased region" description="Basic residues" evidence="1">
    <location>
        <begin position="28"/>
        <end position="41"/>
    </location>
</feature>
<gene>
    <name evidence="2" type="ORF">B0H16DRAFT_1528190</name>
</gene>
<feature type="compositionally biased region" description="Low complexity" evidence="1">
    <location>
        <begin position="1"/>
        <end position="12"/>
    </location>
</feature>
<dbReference type="Proteomes" id="UP001215598">
    <property type="component" value="Unassembled WGS sequence"/>
</dbReference>
<evidence type="ECO:0000313" key="3">
    <source>
        <dbReference type="Proteomes" id="UP001215598"/>
    </source>
</evidence>
<sequence length="249" mass="28359">MSSLSSPTMPSLARCQTPKLSDTVPKALPHRRQQFQHRSPQRRAWPPRDCSLRRSQRARRSQSCPLLLPPKDVQHVRERRAVTMVHFPMLARMPLWLMLAPPRAARRSVVRGQSCGEQLSKMSPTRTIVLPQSRRSPRYAPTPMTMSIGLLLPSGVKRTKQNSILSSFTACMSLSLPNPSLLAERSSALVLSLKSSEAAMGRYSNSRLALSPWAMHRSTGLTIGRRMHQHRVSNRFEWCYMQEQPWTTR</sequence>
<organism evidence="2 3">
    <name type="scientific">Mycena metata</name>
    <dbReference type="NCBI Taxonomy" id="1033252"/>
    <lineage>
        <taxon>Eukaryota</taxon>
        <taxon>Fungi</taxon>
        <taxon>Dikarya</taxon>
        <taxon>Basidiomycota</taxon>
        <taxon>Agaricomycotina</taxon>
        <taxon>Agaricomycetes</taxon>
        <taxon>Agaricomycetidae</taxon>
        <taxon>Agaricales</taxon>
        <taxon>Marasmiineae</taxon>
        <taxon>Mycenaceae</taxon>
        <taxon>Mycena</taxon>
    </lineage>
</organism>